<dbReference type="AlphaFoldDB" id="A0A0W0FE32"/>
<feature type="compositionally biased region" description="Polar residues" evidence="1">
    <location>
        <begin position="7"/>
        <end position="16"/>
    </location>
</feature>
<name>A0A0W0FE32_MONRR</name>
<evidence type="ECO:0000313" key="3">
    <source>
        <dbReference type="Proteomes" id="UP000054988"/>
    </source>
</evidence>
<organism evidence="2 3">
    <name type="scientific">Moniliophthora roreri</name>
    <name type="common">Frosty pod rot fungus</name>
    <name type="synonym">Monilia roreri</name>
    <dbReference type="NCBI Taxonomy" id="221103"/>
    <lineage>
        <taxon>Eukaryota</taxon>
        <taxon>Fungi</taxon>
        <taxon>Dikarya</taxon>
        <taxon>Basidiomycota</taxon>
        <taxon>Agaricomycotina</taxon>
        <taxon>Agaricomycetes</taxon>
        <taxon>Agaricomycetidae</taxon>
        <taxon>Agaricales</taxon>
        <taxon>Marasmiineae</taxon>
        <taxon>Marasmiaceae</taxon>
        <taxon>Moniliophthora</taxon>
    </lineage>
</organism>
<protein>
    <submittedName>
        <fullName evidence="2">Uncharacterized protein</fullName>
    </submittedName>
</protein>
<feature type="region of interest" description="Disordered" evidence="1">
    <location>
        <begin position="1"/>
        <end position="66"/>
    </location>
</feature>
<dbReference type="EMBL" id="LATX01002055">
    <property type="protein sequence ID" value="KTB34624.1"/>
    <property type="molecule type" value="Genomic_DNA"/>
</dbReference>
<gene>
    <name evidence="2" type="ORF">WG66_12788</name>
</gene>
<reference evidence="2 3" key="1">
    <citation type="submission" date="2015-12" db="EMBL/GenBank/DDBJ databases">
        <title>Draft genome sequence of Moniliophthora roreri, the causal agent of frosty pod rot of cacao.</title>
        <authorList>
            <person name="Aime M.C."/>
            <person name="Diaz-Valderrama J.R."/>
            <person name="Kijpornyongpan T."/>
            <person name="Phillips-Mora W."/>
        </authorList>
    </citation>
    <scope>NUCLEOTIDE SEQUENCE [LARGE SCALE GENOMIC DNA]</scope>
    <source>
        <strain evidence="2 3">MCA 2952</strain>
    </source>
</reference>
<feature type="region of interest" description="Disordered" evidence="1">
    <location>
        <begin position="155"/>
        <end position="183"/>
    </location>
</feature>
<evidence type="ECO:0000256" key="1">
    <source>
        <dbReference type="SAM" id="MobiDB-lite"/>
    </source>
</evidence>
<accession>A0A0W0FE32</accession>
<feature type="region of interest" description="Disordered" evidence="1">
    <location>
        <begin position="71"/>
        <end position="90"/>
    </location>
</feature>
<comment type="caution">
    <text evidence="2">The sequence shown here is derived from an EMBL/GenBank/DDBJ whole genome shotgun (WGS) entry which is preliminary data.</text>
</comment>
<evidence type="ECO:0000313" key="2">
    <source>
        <dbReference type="EMBL" id="KTB34624.1"/>
    </source>
</evidence>
<sequence length="183" mass="20624">MTPYATLGSSDSSESLRAQRAAQQAAHKDPSASAPPNPKRQPSHRAPGAIRTINTPTPKLSGRPRVQRATLGTLGFTNPFSNNGPLEPMRRLKKKDYHPCVTPAAITISRPQRLVSIPSFRRKRSREGFSPLDEEGMSLNERAFAKLLRTLFHPRTAEQKLPDEMPPMNERKRRQRGVERRRD</sequence>
<dbReference type="Proteomes" id="UP000054988">
    <property type="component" value="Unassembled WGS sequence"/>
</dbReference>
<proteinExistence type="predicted"/>
<feature type="compositionally biased region" description="Polar residues" evidence="1">
    <location>
        <begin position="75"/>
        <end position="84"/>
    </location>
</feature>